<dbReference type="PANTHER" id="PTHR30086:SF20">
    <property type="entry name" value="ARGININE EXPORTER PROTEIN ARGO-RELATED"/>
    <property type="match status" value="1"/>
</dbReference>
<dbReference type="PIRSF" id="PIRSF006324">
    <property type="entry name" value="LeuE"/>
    <property type="match status" value="1"/>
</dbReference>
<evidence type="ECO:0000256" key="3">
    <source>
        <dbReference type="ARBA" id="ARBA00022692"/>
    </source>
</evidence>
<evidence type="ECO:0000313" key="7">
    <source>
        <dbReference type="EMBL" id="QPC41912.1"/>
    </source>
</evidence>
<dbReference type="KEGG" id="kmn:HW532_03775"/>
<feature type="transmembrane region" description="Helical" evidence="6">
    <location>
        <begin position="6"/>
        <end position="22"/>
    </location>
</feature>
<gene>
    <name evidence="7" type="ORF">HW532_03775</name>
</gene>
<evidence type="ECO:0000256" key="6">
    <source>
        <dbReference type="SAM" id="Phobius"/>
    </source>
</evidence>
<keyword evidence="2" id="KW-1003">Cell membrane</keyword>
<dbReference type="GO" id="GO:0005886">
    <property type="term" value="C:plasma membrane"/>
    <property type="evidence" value="ECO:0007669"/>
    <property type="project" value="UniProtKB-SubCell"/>
</dbReference>
<keyword evidence="4 6" id="KW-1133">Transmembrane helix</keyword>
<feature type="transmembrane region" description="Helical" evidence="6">
    <location>
        <begin position="154"/>
        <end position="179"/>
    </location>
</feature>
<evidence type="ECO:0000256" key="5">
    <source>
        <dbReference type="ARBA" id="ARBA00023136"/>
    </source>
</evidence>
<keyword evidence="8" id="KW-1185">Reference proteome</keyword>
<keyword evidence="5 6" id="KW-0472">Membrane</keyword>
<organism evidence="7 8">
    <name type="scientific">Kaustia mangrovi</name>
    <dbReference type="NCBI Taxonomy" id="2593653"/>
    <lineage>
        <taxon>Bacteria</taxon>
        <taxon>Pseudomonadati</taxon>
        <taxon>Pseudomonadota</taxon>
        <taxon>Alphaproteobacteria</taxon>
        <taxon>Hyphomicrobiales</taxon>
        <taxon>Parvibaculaceae</taxon>
        <taxon>Kaustia</taxon>
    </lineage>
</organism>
<feature type="transmembrane region" description="Helical" evidence="6">
    <location>
        <begin position="42"/>
        <end position="66"/>
    </location>
</feature>
<evidence type="ECO:0000313" key="8">
    <source>
        <dbReference type="Proteomes" id="UP000593594"/>
    </source>
</evidence>
<reference evidence="7 8" key="1">
    <citation type="submission" date="2020-06" db="EMBL/GenBank/DDBJ databases">
        <title>Genome sequence of 2 isolates from Red Sea Mangroves.</title>
        <authorList>
            <person name="Sefrji F."/>
            <person name="Michoud G."/>
            <person name="Merlino G."/>
            <person name="Daffonchio D."/>
        </authorList>
    </citation>
    <scope>NUCLEOTIDE SEQUENCE [LARGE SCALE GENOMIC DNA]</scope>
    <source>
        <strain evidence="7 8">R1DC25</strain>
    </source>
</reference>
<dbReference type="EMBL" id="CP058214">
    <property type="protein sequence ID" value="QPC41912.1"/>
    <property type="molecule type" value="Genomic_DNA"/>
</dbReference>
<feature type="transmembrane region" description="Helical" evidence="6">
    <location>
        <begin position="191"/>
        <end position="208"/>
    </location>
</feature>
<accession>A0A7S8C215</accession>
<evidence type="ECO:0000256" key="2">
    <source>
        <dbReference type="ARBA" id="ARBA00022475"/>
    </source>
</evidence>
<proteinExistence type="predicted"/>
<evidence type="ECO:0000256" key="1">
    <source>
        <dbReference type="ARBA" id="ARBA00004651"/>
    </source>
</evidence>
<comment type="subcellular location">
    <subcellularLocation>
        <location evidence="1">Cell membrane</location>
        <topology evidence="1">Multi-pass membrane protein</topology>
    </subcellularLocation>
</comment>
<protein>
    <submittedName>
        <fullName evidence="7">LysE family translocator</fullName>
    </submittedName>
</protein>
<dbReference type="Proteomes" id="UP000593594">
    <property type="component" value="Chromosome"/>
</dbReference>
<dbReference type="Pfam" id="PF01810">
    <property type="entry name" value="LysE"/>
    <property type="match status" value="1"/>
</dbReference>
<evidence type="ECO:0000256" key="4">
    <source>
        <dbReference type="ARBA" id="ARBA00022989"/>
    </source>
</evidence>
<dbReference type="InterPro" id="IPR001123">
    <property type="entry name" value="LeuE-type"/>
</dbReference>
<dbReference type="GO" id="GO:0015171">
    <property type="term" value="F:amino acid transmembrane transporter activity"/>
    <property type="evidence" value="ECO:0007669"/>
    <property type="project" value="TreeGrafter"/>
</dbReference>
<dbReference type="AlphaFoldDB" id="A0A7S8C215"/>
<sequence>MPVDTGTLIAFALASLAVYLAPGPDMAYIGGTAMSRGMRSGIWAALGTTSGAALQALACAFGVSALFLASPILFEIVRWAGVAYLAYLGIRMLRAKEAGAIADMPAQPPAVLMAKGAAINILNPKIALFFLAFLPQFADPARGAVSHQLLLLGGLFSFGALLWCLTQAVAFSYAGRLIAARPRVRLWQERMTGGIMLVFAGVLALSGARR</sequence>
<name>A0A7S8C215_9HYPH</name>
<dbReference type="PANTHER" id="PTHR30086">
    <property type="entry name" value="ARGININE EXPORTER PROTEIN ARGO"/>
    <property type="match status" value="1"/>
</dbReference>
<keyword evidence="3 6" id="KW-0812">Transmembrane</keyword>
<dbReference type="RefSeq" id="WP_213163139.1">
    <property type="nucleotide sequence ID" value="NZ_CP058214.1"/>
</dbReference>